<evidence type="ECO:0000256" key="6">
    <source>
        <dbReference type="ARBA" id="ARBA00012216"/>
    </source>
</evidence>
<dbReference type="UniPathway" id="UPA00219"/>
<keyword evidence="10 24" id="KW-0547">Nucleotide-binding</keyword>
<dbReference type="Proteomes" id="UP000324781">
    <property type="component" value="Unassembled WGS sequence"/>
</dbReference>
<feature type="binding site" evidence="25">
    <location>
        <position position="322"/>
    </location>
    <ligand>
        <name>Mg(2+)</name>
        <dbReference type="ChEBI" id="CHEBI:18420"/>
        <label>1</label>
    </ligand>
</feature>
<comment type="cofactor">
    <cofactor evidence="1">
        <name>Mn(2+)</name>
        <dbReference type="ChEBI" id="CHEBI:29035"/>
    </cofactor>
</comment>
<evidence type="ECO:0000256" key="14">
    <source>
        <dbReference type="ARBA" id="ARBA00022984"/>
    </source>
</evidence>
<dbReference type="Gene3D" id="3.40.50.20">
    <property type="match status" value="1"/>
</dbReference>
<evidence type="ECO:0000256" key="4">
    <source>
        <dbReference type="ARBA" id="ARBA00004752"/>
    </source>
</evidence>
<keyword evidence="7 22" id="KW-0963">Cytoplasm</keyword>
<dbReference type="PIRSF" id="PIRSF039102">
    <property type="entry name" value="Ddl/VanB"/>
    <property type="match status" value="1"/>
</dbReference>
<feature type="active site" evidence="23">
    <location>
        <position position="333"/>
    </location>
</feature>
<dbReference type="SUPFAM" id="SSF56059">
    <property type="entry name" value="Glutathione synthetase ATP-binding domain-like"/>
    <property type="match status" value="1"/>
</dbReference>
<evidence type="ECO:0000256" key="5">
    <source>
        <dbReference type="ARBA" id="ARBA00010871"/>
    </source>
</evidence>
<keyword evidence="29" id="KW-1185">Reference proteome</keyword>
<dbReference type="Gene3D" id="3.30.470.20">
    <property type="entry name" value="ATP-grasp fold, B domain"/>
    <property type="match status" value="1"/>
</dbReference>
<evidence type="ECO:0000256" key="24">
    <source>
        <dbReference type="PIRSR" id="PIRSR039102-2"/>
    </source>
</evidence>
<dbReference type="FunFam" id="3.30.1490.20:FF:000007">
    <property type="entry name" value="D-alanine--D-alanine ligase"/>
    <property type="match status" value="1"/>
</dbReference>
<evidence type="ECO:0000256" key="20">
    <source>
        <dbReference type="ARBA" id="ARBA00076288"/>
    </source>
</evidence>
<feature type="active site" evidence="23">
    <location>
        <position position="17"/>
    </location>
</feature>
<evidence type="ECO:0000256" key="7">
    <source>
        <dbReference type="ARBA" id="ARBA00022490"/>
    </source>
</evidence>
<keyword evidence="9 25" id="KW-0479">Metal-binding</keyword>
<feature type="binding site" evidence="24">
    <location>
        <begin position="228"/>
        <end position="235"/>
    </location>
    <ligand>
        <name>ATP</name>
        <dbReference type="ChEBI" id="CHEBI:30616"/>
    </ligand>
</feature>
<keyword evidence="11 26" id="KW-0067">ATP-binding</keyword>
<evidence type="ECO:0000259" key="27">
    <source>
        <dbReference type="PROSITE" id="PS50975"/>
    </source>
</evidence>
<evidence type="ECO:0000313" key="28">
    <source>
        <dbReference type="EMBL" id="SHI83172.1"/>
    </source>
</evidence>
<dbReference type="GO" id="GO:0009252">
    <property type="term" value="P:peptidoglycan biosynthetic process"/>
    <property type="evidence" value="ECO:0007669"/>
    <property type="project" value="UniProtKB-UniRule"/>
</dbReference>
<evidence type="ECO:0000256" key="3">
    <source>
        <dbReference type="ARBA" id="ARBA00004496"/>
    </source>
</evidence>
<dbReference type="InterPro" id="IPR000291">
    <property type="entry name" value="D-Ala_lig_Van_CS"/>
</dbReference>
<dbReference type="PROSITE" id="PS50975">
    <property type="entry name" value="ATP_GRASP"/>
    <property type="match status" value="1"/>
</dbReference>
<dbReference type="GO" id="GO:0008716">
    <property type="term" value="F:D-alanine-D-alanine ligase activity"/>
    <property type="evidence" value="ECO:0007669"/>
    <property type="project" value="UniProtKB-UniRule"/>
</dbReference>
<dbReference type="PANTHER" id="PTHR23132">
    <property type="entry name" value="D-ALANINE--D-ALANINE LIGASE"/>
    <property type="match status" value="1"/>
</dbReference>
<evidence type="ECO:0000256" key="18">
    <source>
        <dbReference type="ARBA" id="ARBA00060592"/>
    </source>
</evidence>
<evidence type="ECO:0000256" key="11">
    <source>
        <dbReference type="ARBA" id="ARBA00022840"/>
    </source>
</evidence>
<evidence type="ECO:0000256" key="22">
    <source>
        <dbReference type="HAMAP-Rule" id="MF_00047"/>
    </source>
</evidence>
<dbReference type="PANTHER" id="PTHR23132:SF25">
    <property type="entry name" value="D-ALANINE--D-ALANINE LIGASE A"/>
    <property type="match status" value="1"/>
</dbReference>
<feature type="domain" description="ATP-grasp" evidence="27">
    <location>
        <begin position="149"/>
        <end position="355"/>
    </location>
</feature>
<dbReference type="FunFam" id="3.30.470.20:FF:000008">
    <property type="entry name" value="D-alanine--D-alanine ligase"/>
    <property type="match status" value="1"/>
</dbReference>
<dbReference type="OrthoDB" id="9813261at2"/>
<dbReference type="Pfam" id="PF07478">
    <property type="entry name" value="Dala_Dala_lig_C"/>
    <property type="match status" value="1"/>
</dbReference>
<dbReference type="Gene3D" id="3.30.1490.20">
    <property type="entry name" value="ATP-grasp fold, A domain"/>
    <property type="match status" value="1"/>
</dbReference>
<feature type="binding site" evidence="25">
    <location>
        <position position="324"/>
    </location>
    <ligand>
        <name>Mg(2+)</name>
        <dbReference type="ChEBI" id="CHEBI:18420"/>
        <label>2</label>
    </ligand>
</feature>
<evidence type="ECO:0000256" key="17">
    <source>
        <dbReference type="ARBA" id="ARBA00047614"/>
    </source>
</evidence>
<dbReference type="InterPro" id="IPR011761">
    <property type="entry name" value="ATP-grasp"/>
</dbReference>
<evidence type="ECO:0000256" key="25">
    <source>
        <dbReference type="PIRSR" id="PIRSR039102-3"/>
    </source>
</evidence>
<dbReference type="HAMAP" id="MF_00047">
    <property type="entry name" value="Dala_Dala_lig"/>
    <property type="match status" value="1"/>
</dbReference>
<dbReference type="EMBL" id="FQZP01000011">
    <property type="protein sequence ID" value="SHI83172.1"/>
    <property type="molecule type" value="Genomic_DNA"/>
</dbReference>
<evidence type="ECO:0000256" key="9">
    <source>
        <dbReference type="ARBA" id="ARBA00022723"/>
    </source>
</evidence>
<keyword evidence="8 22" id="KW-0436">Ligase</keyword>
<dbReference type="PROSITE" id="PS00844">
    <property type="entry name" value="DALA_DALA_LIGASE_2"/>
    <property type="match status" value="1"/>
</dbReference>
<dbReference type="InterPro" id="IPR011095">
    <property type="entry name" value="Dala_Dala_lig_C"/>
</dbReference>
<proteinExistence type="inferred from homology"/>
<reference evidence="28 29" key="1">
    <citation type="submission" date="2016-11" db="EMBL/GenBank/DDBJ databases">
        <authorList>
            <person name="Varghese N."/>
            <person name="Submissions S."/>
        </authorList>
    </citation>
    <scope>NUCLEOTIDE SEQUENCE [LARGE SCALE GENOMIC DNA]</scope>
    <source>
        <strain evidence="28 29">DSM 19027</strain>
    </source>
</reference>
<name>A0A1M6ECG6_9FIRM</name>
<dbReference type="GO" id="GO:0071555">
    <property type="term" value="P:cell wall organization"/>
    <property type="evidence" value="ECO:0007669"/>
    <property type="project" value="UniProtKB-KW"/>
</dbReference>
<comment type="subcellular location">
    <subcellularLocation>
        <location evidence="3 22">Cytoplasm</location>
    </subcellularLocation>
</comment>
<sequence length="371" mass="41298">MDRKIRVVVLFGGQSSEHEVSRISAQSVLENMDPNRYDIRMIGITKNGEWLRYDGDIKYLASGEWENIARANLLPGPQKDEGAVPSCMDLIATRDKDGRMETVDVVFPVLHGPNGEDGSVQGLLQLAGVPYVGCDILSSAACMDKEFTKLVLNQAGIPTAEYIKVYRDEIEGSVQVIQSRIEERFGWPCFVKPANAGSSVGVTKVRSPENLLEALRQAAKYDNKILIEEYIEGRELECAVLGNRHPMASVVGEIVPSNEFYDYNAKYLDGKSETIIPADIEPGVAEQIRDYAVKAFKAMGCSGLSRVDFFLQKGTNRVILNEINTMPGFTDISMYSKLWAASGIPYPELINRLIELAFEKHEQSIRSYERA</sequence>
<evidence type="ECO:0000256" key="8">
    <source>
        <dbReference type="ARBA" id="ARBA00022598"/>
    </source>
</evidence>
<dbReference type="SUPFAM" id="SSF52440">
    <property type="entry name" value="PreATP-grasp domain"/>
    <property type="match status" value="1"/>
</dbReference>
<dbReference type="InterPro" id="IPR016185">
    <property type="entry name" value="PreATP-grasp_dom_sf"/>
</dbReference>
<dbReference type="RefSeq" id="WP_149678264.1">
    <property type="nucleotide sequence ID" value="NZ_FQZP01000011.1"/>
</dbReference>
<evidence type="ECO:0000256" key="26">
    <source>
        <dbReference type="PROSITE-ProRule" id="PRU00409"/>
    </source>
</evidence>
<dbReference type="NCBIfam" id="NF002378">
    <property type="entry name" value="PRK01372.1"/>
    <property type="match status" value="1"/>
</dbReference>
<keyword evidence="13 22" id="KW-0133">Cell shape</keyword>
<comment type="catalytic activity">
    <reaction evidence="17 22">
        <text>2 D-alanine + ATP = D-alanyl-D-alanine + ADP + phosphate + H(+)</text>
        <dbReference type="Rhea" id="RHEA:11224"/>
        <dbReference type="ChEBI" id="CHEBI:15378"/>
        <dbReference type="ChEBI" id="CHEBI:30616"/>
        <dbReference type="ChEBI" id="CHEBI:43474"/>
        <dbReference type="ChEBI" id="CHEBI:57416"/>
        <dbReference type="ChEBI" id="CHEBI:57822"/>
        <dbReference type="ChEBI" id="CHEBI:456216"/>
        <dbReference type="EC" id="6.3.2.4"/>
    </reaction>
</comment>
<evidence type="ECO:0000256" key="21">
    <source>
        <dbReference type="ARBA" id="ARBA00077154"/>
    </source>
</evidence>
<dbReference type="InterPro" id="IPR011127">
    <property type="entry name" value="Dala_Dala_lig_N"/>
</dbReference>
<dbReference type="GO" id="GO:0008360">
    <property type="term" value="P:regulation of cell shape"/>
    <property type="evidence" value="ECO:0007669"/>
    <property type="project" value="UniProtKB-KW"/>
</dbReference>
<evidence type="ECO:0000256" key="12">
    <source>
        <dbReference type="ARBA" id="ARBA00022842"/>
    </source>
</evidence>
<feature type="binding site" evidence="24">
    <location>
        <begin position="198"/>
        <end position="199"/>
    </location>
    <ligand>
        <name>ATP</name>
        <dbReference type="ChEBI" id="CHEBI:30616"/>
    </ligand>
</feature>
<dbReference type="NCBIfam" id="TIGR01205">
    <property type="entry name" value="D_ala_D_alaTIGR"/>
    <property type="match status" value="1"/>
</dbReference>
<evidence type="ECO:0000256" key="23">
    <source>
        <dbReference type="PIRSR" id="PIRSR039102-1"/>
    </source>
</evidence>
<dbReference type="GO" id="GO:0005829">
    <property type="term" value="C:cytosol"/>
    <property type="evidence" value="ECO:0007669"/>
    <property type="project" value="TreeGrafter"/>
</dbReference>
<evidence type="ECO:0000256" key="10">
    <source>
        <dbReference type="ARBA" id="ARBA00022741"/>
    </source>
</evidence>
<evidence type="ECO:0000256" key="15">
    <source>
        <dbReference type="ARBA" id="ARBA00023211"/>
    </source>
</evidence>
<comment type="function">
    <text evidence="2 22">Cell wall formation.</text>
</comment>
<dbReference type="Pfam" id="PF01820">
    <property type="entry name" value="Dala_Dala_lig_N"/>
    <property type="match status" value="1"/>
</dbReference>
<keyword evidence="14 22" id="KW-0573">Peptidoglycan synthesis</keyword>
<feature type="binding site" evidence="25">
    <location>
        <position position="322"/>
    </location>
    <ligand>
        <name>Mg(2+)</name>
        <dbReference type="ChEBI" id="CHEBI:18420"/>
        <label>2</label>
    </ligand>
</feature>
<dbReference type="InterPro" id="IPR013815">
    <property type="entry name" value="ATP_grasp_subdomain_1"/>
</dbReference>
<evidence type="ECO:0000256" key="13">
    <source>
        <dbReference type="ARBA" id="ARBA00022960"/>
    </source>
</evidence>
<feature type="binding site" evidence="25">
    <location>
        <position position="308"/>
    </location>
    <ligand>
        <name>Mg(2+)</name>
        <dbReference type="ChEBI" id="CHEBI:18420"/>
        <label>1</label>
    </ligand>
</feature>
<feature type="binding site" evidence="24">
    <location>
        <position position="145"/>
    </location>
    <ligand>
        <name>ATP</name>
        <dbReference type="ChEBI" id="CHEBI:30616"/>
    </ligand>
</feature>
<keyword evidence="16 22" id="KW-0961">Cell wall biogenesis/degradation</keyword>
<evidence type="ECO:0000256" key="16">
    <source>
        <dbReference type="ARBA" id="ARBA00023316"/>
    </source>
</evidence>
<dbReference type="PROSITE" id="PS00843">
    <property type="entry name" value="DALA_DALA_LIGASE_1"/>
    <property type="match status" value="1"/>
</dbReference>
<organism evidence="28 29">
    <name type="scientific">Thermoclostridium caenicola</name>
    <dbReference type="NCBI Taxonomy" id="659425"/>
    <lineage>
        <taxon>Bacteria</taxon>
        <taxon>Bacillati</taxon>
        <taxon>Bacillota</taxon>
        <taxon>Clostridia</taxon>
        <taxon>Eubacteriales</taxon>
        <taxon>Oscillospiraceae</taxon>
        <taxon>Thermoclostridium</taxon>
    </lineage>
</organism>
<dbReference type="EC" id="6.3.2.4" evidence="6 22"/>
<comment type="similarity">
    <text evidence="5 22">Belongs to the D-alanine--D-alanine ligase family.</text>
</comment>
<evidence type="ECO:0000256" key="1">
    <source>
        <dbReference type="ARBA" id="ARBA00001936"/>
    </source>
</evidence>
<dbReference type="GO" id="GO:0005524">
    <property type="term" value="F:ATP binding"/>
    <property type="evidence" value="ECO:0007669"/>
    <property type="project" value="UniProtKB-UniRule"/>
</dbReference>
<gene>
    <name evidence="22" type="primary">ddl</name>
    <name evidence="28" type="ORF">SAMN05444373_101159</name>
</gene>
<feature type="binding site" evidence="24">
    <location>
        <begin position="321"/>
        <end position="322"/>
    </location>
    <ligand>
        <name>ATP</name>
        <dbReference type="ChEBI" id="CHEBI:30616"/>
    </ligand>
</feature>
<feature type="binding site" evidence="24">
    <location>
        <begin position="190"/>
        <end position="192"/>
    </location>
    <ligand>
        <name>ATP</name>
        <dbReference type="ChEBI" id="CHEBI:30616"/>
    </ligand>
</feature>
<dbReference type="AlphaFoldDB" id="A0A1M6ECG6"/>
<comment type="pathway">
    <text evidence="18">Glycan biosynthesis.</text>
</comment>
<keyword evidence="15 25" id="KW-0464">Manganese</keyword>
<evidence type="ECO:0000256" key="2">
    <source>
        <dbReference type="ARBA" id="ARBA00003921"/>
    </source>
</evidence>
<comment type="pathway">
    <text evidence="4 22">Cell wall biogenesis; peptidoglycan biosynthesis.</text>
</comment>
<accession>A0A1M6ECG6</accession>
<evidence type="ECO:0000256" key="19">
    <source>
        <dbReference type="ARBA" id="ARBA00068427"/>
    </source>
</evidence>
<keyword evidence="12 25" id="KW-0460">Magnesium</keyword>
<evidence type="ECO:0000313" key="29">
    <source>
        <dbReference type="Proteomes" id="UP000324781"/>
    </source>
</evidence>
<feature type="active site" evidence="23">
    <location>
        <position position="198"/>
    </location>
</feature>
<comment type="cofactor">
    <cofactor evidence="25">
        <name>Mg(2+)</name>
        <dbReference type="ChEBI" id="CHEBI:18420"/>
    </cofactor>
    <cofactor evidence="25">
        <name>Mn(2+)</name>
        <dbReference type="ChEBI" id="CHEBI:29035"/>
    </cofactor>
    <text evidence="25">Binds 2 magnesium or manganese ions per subunit.</text>
</comment>
<protein>
    <recommendedName>
        <fullName evidence="19 22">D-alanine--D-alanine ligase</fullName>
        <ecNumber evidence="6 22">6.3.2.4</ecNumber>
    </recommendedName>
    <alternativeName>
        <fullName evidence="21 22">D-Ala-D-Ala ligase</fullName>
    </alternativeName>
    <alternativeName>
        <fullName evidence="20 22">D-alanylalanine synthetase</fullName>
    </alternativeName>
</protein>
<dbReference type="GO" id="GO:0046872">
    <property type="term" value="F:metal ion binding"/>
    <property type="evidence" value="ECO:0007669"/>
    <property type="project" value="UniProtKB-KW"/>
</dbReference>
<dbReference type="InterPro" id="IPR005905">
    <property type="entry name" value="D_ala_D_ala"/>
</dbReference>
<dbReference type="NCBIfam" id="NF002528">
    <property type="entry name" value="PRK01966.1-4"/>
    <property type="match status" value="1"/>
</dbReference>